<dbReference type="EMBL" id="CADEBD010000284">
    <property type="protein sequence ID" value="CAB3229152.1"/>
    <property type="molecule type" value="Genomic_DNA"/>
</dbReference>
<sequence>MAKLCTLVILTAVLAVSQAANIEKRYISLFNTRKSGGLFSPLGSIGIESPAVPSGGYTNDNLGVVVDAVAPGTRTSGVEPTGLGGPRTSYGSLDSKVGDAAFEVGGISSSGSVEEYEHDKIHAQKFAHNVGLSTKGGASEIASAFGSSKQVETELPSFGLGSIGSKDEDASIADASLKVSAAGVDSLFGSGIGQKENVELPGIGVLPKVSSSVVGVEGYKNDKSHEQKFELEGGIATHPHVETLTSQKQNAKEESVSHVLDGSYNVQNNNDKSDNAKCNGEEKTNLSINSGDSILKPNLVGQGSTVVQGSIGNGQSISTAGQSIENKFDGFGLNGQTETLNTPEFLYDVGKIGVTGGFQTAGSYGVNQEKTQHFGIHAEKHGESNVVNHQSSVSTSASTSSVGTPNPGQQVPGSTQCTNAFNTGNFNQAGQNSEDSKFGSYFLTSPFYPGYTVVDNRQKLSGYEGVKFSTNSSPLKAAPLVNFQGLHFPIKNSLNLDLNKPIISPQYRQHQGLTSSHYKVLTQTYVPSFTSAFLKPSTNFAQLSSNKGSFSSNGDQDSLSHKSTFLSDQKLLVHNQSNQKSSEFSVIPTQFGSMSGSKFLEKPLTIGIPTTPAAFEKMPEAKSISNIVSGSQNNQFGFPFSSINNAKHNGSYQDTLLGLVTGSQGLSGQKHTGSGSQQPHLSFSLRDLLNYKPQSTFSKSFSQSYTSQGNTANKPFDSIPTPLHRHSGVGIGQNHESAASTSASSGSFRNTKTKYQTTNIGTNGLQPFVGSLTQTVNKQTKVFKLTPSTDLLSVAHSIFDQSVSKVANTVPGAEIPISVTEKSSELASFIGKGETFGGPRDPPSFDIKAGYHY</sequence>
<feature type="compositionally biased region" description="Polar residues" evidence="1">
    <location>
        <begin position="700"/>
        <end position="713"/>
    </location>
</feature>
<dbReference type="OrthoDB" id="1684102at2759"/>
<dbReference type="AlphaFoldDB" id="A0A8S0Z859"/>
<reference evidence="3 4" key="1">
    <citation type="submission" date="2020-04" db="EMBL/GenBank/DDBJ databases">
        <authorList>
            <person name="Wallbank WR R."/>
            <person name="Pardo Diaz C."/>
            <person name="Kozak K."/>
            <person name="Martin S."/>
            <person name="Jiggins C."/>
            <person name="Moest M."/>
            <person name="Warren A I."/>
            <person name="Byers J.R.P. K."/>
            <person name="Montejo-Kovacevich G."/>
            <person name="Yen C E."/>
        </authorList>
    </citation>
    <scope>NUCLEOTIDE SEQUENCE [LARGE SCALE GENOMIC DNA]</scope>
</reference>
<name>A0A8S0Z859_ARCPL</name>
<feature type="compositionally biased region" description="Basic and acidic residues" evidence="1">
    <location>
        <begin position="271"/>
        <end position="282"/>
    </location>
</feature>
<evidence type="ECO:0000256" key="1">
    <source>
        <dbReference type="SAM" id="MobiDB-lite"/>
    </source>
</evidence>
<feature type="region of interest" description="Disordered" evidence="1">
    <location>
        <begin position="700"/>
        <end position="750"/>
    </location>
</feature>
<feature type="region of interest" description="Disordered" evidence="1">
    <location>
        <begin position="263"/>
        <end position="282"/>
    </location>
</feature>
<feature type="compositionally biased region" description="Low complexity" evidence="1">
    <location>
        <begin position="737"/>
        <end position="747"/>
    </location>
</feature>
<feature type="region of interest" description="Disordered" evidence="1">
    <location>
        <begin position="387"/>
        <end position="411"/>
    </location>
</feature>
<feature type="signal peptide" evidence="2">
    <location>
        <begin position="1"/>
        <end position="19"/>
    </location>
</feature>
<evidence type="ECO:0000256" key="2">
    <source>
        <dbReference type="SAM" id="SignalP"/>
    </source>
</evidence>
<proteinExistence type="predicted"/>
<gene>
    <name evidence="3" type="ORF">APLA_LOCUS3913</name>
</gene>
<organism evidence="3 4">
    <name type="scientific">Arctia plantaginis</name>
    <name type="common">Wood tiger moth</name>
    <name type="synonym">Phalaena plantaginis</name>
    <dbReference type="NCBI Taxonomy" id="874455"/>
    <lineage>
        <taxon>Eukaryota</taxon>
        <taxon>Metazoa</taxon>
        <taxon>Ecdysozoa</taxon>
        <taxon>Arthropoda</taxon>
        <taxon>Hexapoda</taxon>
        <taxon>Insecta</taxon>
        <taxon>Pterygota</taxon>
        <taxon>Neoptera</taxon>
        <taxon>Endopterygota</taxon>
        <taxon>Lepidoptera</taxon>
        <taxon>Glossata</taxon>
        <taxon>Ditrysia</taxon>
        <taxon>Noctuoidea</taxon>
        <taxon>Erebidae</taxon>
        <taxon>Arctiinae</taxon>
        <taxon>Arctia</taxon>
    </lineage>
</organism>
<comment type="caution">
    <text evidence="3">The sequence shown here is derived from an EMBL/GenBank/DDBJ whole genome shotgun (WGS) entry which is preliminary data.</text>
</comment>
<feature type="compositionally biased region" description="Low complexity" evidence="1">
    <location>
        <begin position="391"/>
        <end position="402"/>
    </location>
</feature>
<accession>A0A8S0Z859</accession>
<dbReference type="Proteomes" id="UP000494256">
    <property type="component" value="Unassembled WGS sequence"/>
</dbReference>
<keyword evidence="2" id="KW-0732">Signal</keyword>
<protein>
    <submittedName>
        <fullName evidence="3">Uncharacterized protein</fullName>
    </submittedName>
</protein>
<evidence type="ECO:0000313" key="3">
    <source>
        <dbReference type="EMBL" id="CAB3229152.1"/>
    </source>
</evidence>
<feature type="chain" id="PRO_5035846972" evidence="2">
    <location>
        <begin position="20"/>
        <end position="853"/>
    </location>
</feature>
<evidence type="ECO:0000313" key="4">
    <source>
        <dbReference type="Proteomes" id="UP000494256"/>
    </source>
</evidence>